<evidence type="ECO:0000313" key="4">
    <source>
        <dbReference type="EMBL" id="EHK67581.1"/>
    </source>
</evidence>
<sequence length="333" mass="35741">MALDDPNTPDDLRRRAVYWLTRMQSGDATHEEVDACAAWRRANPEHDRAYRSVEFFWTASGHLPQKKLRAILASGEAPGLDSRGLTRRQFGWGVAGACAAVAAGAIYLPAMLAAPALHQASMDTGKGASRESVLPDGSVLTLNVGTRLDVALYQDRRVIELAAGEVFLSVAPDRSRPFVVKAGDAVVTVTGTRFNVRRDASSVKVAVESGSVTVSSGNWWNTERRDLRAGQAVEVGGSGVLSEGAVNIQNVTAWRQGKIVLDNAPLRDAVAEMNRYLAHPAILDAAHLGDYRVAGVFSIDDPQSMLGALPAIAPVKLERLPDGRTRILARSAK</sequence>
<evidence type="ECO:0000259" key="3">
    <source>
        <dbReference type="Pfam" id="PF16220"/>
    </source>
</evidence>
<dbReference type="PANTHER" id="PTHR30273:SF2">
    <property type="entry name" value="PROTEIN FECR"/>
    <property type="match status" value="1"/>
</dbReference>
<feature type="domain" description="FecR protein" evidence="2">
    <location>
        <begin position="122"/>
        <end position="212"/>
    </location>
</feature>
<evidence type="ECO:0000313" key="5">
    <source>
        <dbReference type="Proteomes" id="UP000003113"/>
    </source>
</evidence>
<dbReference type="Pfam" id="PF16220">
    <property type="entry name" value="DUF4880"/>
    <property type="match status" value="1"/>
</dbReference>
<dbReference type="EMBL" id="AGUF01000021">
    <property type="protein sequence ID" value="EHK67581.1"/>
    <property type="molecule type" value="Genomic_DNA"/>
</dbReference>
<dbReference type="PIRSF" id="PIRSF018266">
    <property type="entry name" value="FecR"/>
    <property type="match status" value="1"/>
</dbReference>
<feature type="transmembrane region" description="Helical" evidence="1">
    <location>
        <begin position="90"/>
        <end position="112"/>
    </location>
</feature>
<dbReference type="Gene3D" id="2.60.120.1440">
    <property type="match status" value="1"/>
</dbReference>
<dbReference type="STRING" id="477184.KYC_04792"/>
<reference evidence="4 5" key="1">
    <citation type="journal article" date="2012" name="J. Bacteriol.">
        <title>Genome sequence of the highly efficient arsenite-oxidizing bacterium Achromobacter arsenitoxydans SY8.</title>
        <authorList>
            <person name="Li X."/>
            <person name="Hu Y."/>
            <person name="Gong J."/>
            <person name="Lin Y."/>
            <person name="Johnstone L."/>
            <person name="Rensing C."/>
            <person name="Wang G."/>
        </authorList>
    </citation>
    <scope>NUCLEOTIDE SEQUENCE [LARGE SCALE GENOMIC DNA]</scope>
    <source>
        <strain evidence="4 5">SY8</strain>
    </source>
</reference>
<evidence type="ECO:0000256" key="1">
    <source>
        <dbReference type="SAM" id="Phobius"/>
    </source>
</evidence>
<protein>
    <submittedName>
        <fullName evidence="4">FecR family protein</fullName>
    </submittedName>
</protein>
<keyword evidence="1" id="KW-0812">Transmembrane</keyword>
<evidence type="ECO:0000259" key="2">
    <source>
        <dbReference type="Pfam" id="PF04773"/>
    </source>
</evidence>
<accession>H0F2H0</accession>
<keyword evidence="5" id="KW-1185">Reference proteome</keyword>
<dbReference type="eggNOG" id="COG3712">
    <property type="taxonomic scope" value="Bacteria"/>
</dbReference>
<keyword evidence="1" id="KW-0472">Membrane</keyword>
<dbReference type="RefSeq" id="WP_008159365.1">
    <property type="nucleotide sequence ID" value="NZ_AGUF01000021.1"/>
</dbReference>
<feature type="domain" description="FecR N-terminal" evidence="3">
    <location>
        <begin position="15"/>
        <end position="54"/>
    </location>
</feature>
<organism evidence="4 5">
    <name type="scientific">Achromobacter arsenitoxydans SY8</name>
    <dbReference type="NCBI Taxonomy" id="477184"/>
    <lineage>
        <taxon>Bacteria</taxon>
        <taxon>Pseudomonadati</taxon>
        <taxon>Pseudomonadota</taxon>
        <taxon>Betaproteobacteria</taxon>
        <taxon>Burkholderiales</taxon>
        <taxon>Alcaligenaceae</taxon>
        <taxon>Achromobacter</taxon>
    </lineage>
</organism>
<gene>
    <name evidence="4" type="ORF">KYC_04792</name>
</gene>
<dbReference type="PANTHER" id="PTHR30273">
    <property type="entry name" value="PERIPLASMIC SIGNAL SENSOR AND SIGMA FACTOR ACTIVATOR FECR-RELATED"/>
    <property type="match status" value="1"/>
</dbReference>
<proteinExistence type="predicted"/>
<comment type="caution">
    <text evidence="4">The sequence shown here is derived from an EMBL/GenBank/DDBJ whole genome shotgun (WGS) entry which is preliminary data.</text>
</comment>
<dbReference type="InterPro" id="IPR006860">
    <property type="entry name" value="FecR"/>
</dbReference>
<name>H0F2H0_9BURK</name>
<dbReference type="GO" id="GO:0016989">
    <property type="term" value="F:sigma factor antagonist activity"/>
    <property type="evidence" value="ECO:0007669"/>
    <property type="project" value="TreeGrafter"/>
</dbReference>
<dbReference type="InterPro" id="IPR012373">
    <property type="entry name" value="Ferrdict_sens_TM"/>
</dbReference>
<dbReference type="PATRIC" id="fig|477184.5.peg.946"/>
<dbReference type="Proteomes" id="UP000003113">
    <property type="component" value="Unassembled WGS sequence"/>
</dbReference>
<dbReference type="AlphaFoldDB" id="H0F2H0"/>
<dbReference type="InterPro" id="IPR032623">
    <property type="entry name" value="FecR_N"/>
</dbReference>
<dbReference type="Pfam" id="PF04773">
    <property type="entry name" value="FecR"/>
    <property type="match status" value="1"/>
</dbReference>
<keyword evidence="1" id="KW-1133">Transmembrane helix</keyword>